<dbReference type="EMBL" id="AP003983">
    <property type="protein sequence ID" value="BAD07487.1"/>
    <property type="molecule type" value="Genomic_DNA"/>
</dbReference>
<dbReference type="EMBL" id="AP004161">
    <property type="protein sequence ID" value="BAD07769.1"/>
    <property type="molecule type" value="Genomic_DNA"/>
</dbReference>
<gene>
    <name evidence="2" type="ORF">OJ1038_A06.7</name>
    <name evidence="3" type="ORF">OJ1311_H06.17</name>
</gene>
<reference evidence="2" key="1">
    <citation type="submission" date="2001-08" db="EMBL/GenBank/DDBJ databases">
        <title>Oryza sativa nipponbare(GA3) genomic DNA, chromosome 2, BAC clone:OJ1038_A06.</title>
        <authorList>
            <person name="Sasaki T."/>
            <person name="Matsumoto T."/>
            <person name="Yamamoto K."/>
        </authorList>
    </citation>
    <scope>NUCLEOTIDE SEQUENCE</scope>
</reference>
<feature type="chain" id="PRO_5010142998" evidence="1">
    <location>
        <begin position="26"/>
        <end position="90"/>
    </location>
</feature>
<dbReference type="Proteomes" id="UP000000763">
    <property type="component" value="Chromosome 2"/>
</dbReference>
<proteinExistence type="predicted"/>
<dbReference type="AlphaFoldDB" id="Q6ZFY6"/>
<evidence type="ECO:0000313" key="2">
    <source>
        <dbReference type="EMBL" id="BAD07487.1"/>
    </source>
</evidence>
<evidence type="ECO:0000256" key="1">
    <source>
        <dbReference type="SAM" id="SignalP"/>
    </source>
</evidence>
<protein>
    <submittedName>
        <fullName evidence="3">Uncharacterized protein</fullName>
    </submittedName>
</protein>
<reference evidence="3" key="2">
    <citation type="submission" date="2001-09" db="EMBL/GenBank/DDBJ databases">
        <title>Oryza sativa nipponbare(GA3) genomic DNA, chromosome 2, BAC clone:OJ1311_H06.</title>
        <authorList>
            <person name="Sasaki T."/>
            <person name="Matsumoto T."/>
            <person name="Yamamoto K."/>
        </authorList>
    </citation>
    <scope>NUCLEOTIDE SEQUENCE</scope>
</reference>
<evidence type="ECO:0000313" key="3">
    <source>
        <dbReference type="EMBL" id="BAD07769.1"/>
    </source>
</evidence>
<reference evidence="4" key="4">
    <citation type="journal article" date="2008" name="Nucleic Acids Res.">
        <title>The rice annotation project database (RAP-DB): 2008 update.</title>
        <authorList>
            <consortium name="The rice annotation project (RAP)"/>
        </authorList>
    </citation>
    <scope>GENOME REANNOTATION</scope>
    <source>
        <strain evidence="4">cv. Nipponbare</strain>
    </source>
</reference>
<reference evidence="4" key="3">
    <citation type="journal article" date="2005" name="Nature">
        <title>The map-based sequence of the rice genome.</title>
        <authorList>
            <consortium name="International rice genome sequencing project (IRGSP)"/>
            <person name="Matsumoto T."/>
            <person name="Wu J."/>
            <person name="Kanamori H."/>
            <person name="Katayose Y."/>
            <person name="Fujisawa M."/>
            <person name="Namiki N."/>
            <person name="Mizuno H."/>
            <person name="Yamamoto K."/>
            <person name="Antonio B.A."/>
            <person name="Baba T."/>
            <person name="Sakata K."/>
            <person name="Nagamura Y."/>
            <person name="Aoki H."/>
            <person name="Arikawa K."/>
            <person name="Arita K."/>
            <person name="Bito T."/>
            <person name="Chiden Y."/>
            <person name="Fujitsuka N."/>
            <person name="Fukunaka R."/>
            <person name="Hamada M."/>
            <person name="Harada C."/>
            <person name="Hayashi A."/>
            <person name="Hijishita S."/>
            <person name="Honda M."/>
            <person name="Hosokawa S."/>
            <person name="Ichikawa Y."/>
            <person name="Idonuma A."/>
            <person name="Iijima M."/>
            <person name="Ikeda M."/>
            <person name="Ikeno M."/>
            <person name="Ito K."/>
            <person name="Ito S."/>
            <person name="Ito T."/>
            <person name="Ito Y."/>
            <person name="Ito Y."/>
            <person name="Iwabuchi A."/>
            <person name="Kamiya K."/>
            <person name="Karasawa W."/>
            <person name="Kurita K."/>
            <person name="Katagiri S."/>
            <person name="Kikuta A."/>
            <person name="Kobayashi H."/>
            <person name="Kobayashi N."/>
            <person name="Machita K."/>
            <person name="Maehara T."/>
            <person name="Masukawa M."/>
            <person name="Mizubayashi T."/>
            <person name="Mukai Y."/>
            <person name="Nagasaki H."/>
            <person name="Nagata Y."/>
            <person name="Naito S."/>
            <person name="Nakashima M."/>
            <person name="Nakama Y."/>
            <person name="Nakamichi Y."/>
            <person name="Nakamura M."/>
            <person name="Meguro A."/>
            <person name="Negishi M."/>
            <person name="Ohta I."/>
            <person name="Ohta T."/>
            <person name="Okamoto M."/>
            <person name="Ono N."/>
            <person name="Saji S."/>
            <person name="Sakaguchi M."/>
            <person name="Sakai K."/>
            <person name="Shibata M."/>
            <person name="Shimokawa T."/>
            <person name="Song J."/>
            <person name="Takazaki Y."/>
            <person name="Terasawa K."/>
            <person name="Tsugane M."/>
            <person name="Tsuji K."/>
            <person name="Ueda S."/>
            <person name="Waki K."/>
            <person name="Yamagata H."/>
            <person name="Yamamoto M."/>
            <person name="Yamamoto S."/>
            <person name="Yamane H."/>
            <person name="Yoshiki S."/>
            <person name="Yoshihara R."/>
            <person name="Yukawa K."/>
            <person name="Zhong H."/>
            <person name="Yano M."/>
            <person name="Yuan Q."/>
            <person name="Ouyang S."/>
            <person name="Liu J."/>
            <person name="Jones K.M."/>
            <person name="Gansberger K."/>
            <person name="Moffat K."/>
            <person name="Hill J."/>
            <person name="Bera J."/>
            <person name="Fadrosh D."/>
            <person name="Jin S."/>
            <person name="Johri S."/>
            <person name="Kim M."/>
            <person name="Overton L."/>
            <person name="Reardon M."/>
            <person name="Tsitrin T."/>
            <person name="Vuong H."/>
            <person name="Weaver B."/>
            <person name="Ciecko A."/>
            <person name="Tallon L."/>
            <person name="Jackson J."/>
            <person name="Pai G."/>
            <person name="Aken S.V."/>
            <person name="Utterback T."/>
            <person name="Reidmuller S."/>
            <person name="Feldblyum T."/>
            <person name="Hsiao J."/>
            <person name="Zismann V."/>
            <person name="Iobst S."/>
            <person name="de Vazeille A.R."/>
            <person name="Buell C.R."/>
            <person name="Ying K."/>
            <person name="Li Y."/>
            <person name="Lu T."/>
            <person name="Huang Y."/>
            <person name="Zhao Q."/>
            <person name="Feng Q."/>
            <person name="Zhang L."/>
            <person name="Zhu J."/>
            <person name="Weng Q."/>
            <person name="Mu J."/>
            <person name="Lu Y."/>
            <person name="Fan D."/>
            <person name="Liu Y."/>
            <person name="Guan J."/>
            <person name="Zhang Y."/>
            <person name="Yu S."/>
            <person name="Liu X."/>
            <person name="Zhang Y."/>
            <person name="Hong G."/>
            <person name="Han B."/>
            <person name="Choisne N."/>
            <person name="Demange N."/>
            <person name="Orjeda G."/>
            <person name="Samain S."/>
            <person name="Cattolico L."/>
            <person name="Pelletier E."/>
            <person name="Couloux A."/>
            <person name="Segurens B."/>
            <person name="Wincker P."/>
            <person name="D'Hont A."/>
            <person name="Scarpelli C."/>
            <person name="Weissenbach J."/>
            <person name="Salanoubat M."/>
            <person name="Quetier F."/>
            <person name="Yu Y."/>
            <person name="Kim H.R."/>
            <person name="Rambo T."/>
            <person name="Currie J."/>
            <person name="Collura K."/>
            <person name="Luo M."/>
            <person name="Yang T."/>
            <person name="Ammiraju J.S.S."/>
            <person name="Engler F."/>
            <person name="Soderlund C."/>
            <person name="Wing R.A."/>
            <person name="Palmer L.E."/>
            <person name="de la Bastide M."/>
            <person name="Spiegel L."/>
            <person name="Nascimento L."/>
            <person name="Zutavern T."/>
            <person name="O'Shaughnessy A."/>
            <person name="Dike S."/>
            <person name="Dedhia N."/>
            <person name="Preston R."/>
            <person name="Balija V."/>
            <person name="McCombie W.R."/>
            <person name="Chow T."/>
            <person name="Chen H."/>
            <person name="Chung M."/>
            <person name="Chen C."/>
            <person name="Shaw J."/>
            <person name="Wu H."/>
            <person name="Hsiao K."/>
            <person name="Chao Y."/>
            <person name="Chu M."/>
            <person name="Cheng C."/>
            <person name="Hour A."/>
            <person name="Lee P."/>
            <person name="Lin S."/>
            <person name="Lin Y."/>
            <person name="Liou J."/>
            <person name="Liu S."/>
            <person name="Hsing Y."/>
            <person name="Raghuvanshi S."/>
            <person name="Mohanty A."/>
            <person name="Bharti A.K."/>
            <person name="Gaur A."/>
            <person name="Gupta V."/>
            <person name="Kumar D."/>
            <person name="Ravi V."/>
            <person name="Vij S."/>
            <person name="Kapur A."/>
            <person name="Khurana P."/>
            <person name="Khurana P."/>
            <person name="Khurana J.P."/>
            <person name="Tyagi A.K."/>
            <person name="Gaikwad K."/>
            <person name="Singh A."/>
            <person name="Dalal V."/>
            <person name="Srivastava S."/>
            <person name="Dixit A."/>
            <person name="Pal A.K."/>
            <person name="Ghazi I.A."/>
            <person name="Yadav M."/>
            <person name="Pandit A."/>
            <person name="Bhargava A."/>
            <person name="Sureshbabu K."/>
            <person name="Batra K."/>
            <person name="Sharma T.R."/>
            <person name="Mohapatra T."/>
            <person name="Singh N.K."/>
            <person name="Messing J."/>
            <person name="Nelson A.B."/>
            <person name="Fuks G."/>
            <person name="Kavchok S."/>
            <person name="Keizer G."/>
            <person name="Linton E."/>
            <person name="Llaca V."/>
            <person name="Song R."/>
            <person name="Tanyolac B."/>
            <person name="Young S."/>
            <person name="Ho-Il K."/>
            <person name="Hahn J.H."/>
            <person name="Sangsakoo G."/>
            <person name="Vanavichit A."/>
            <person name="de Mattos Luiz.A.T."/>
            <person name="Zimmer P.D."/>
            <person name="Malone G."/>
            <person name="Dellagostin O."/>
            <person name="de Oliveira A.C."/>
            <person name="Bevan M."/>
            <person name="Bancroft I."/>
            <person name="Minx P."/>
            <person name="Cordum H."/>
            <person name="Wilson R."/>
            <person name="Cheng Z."/>
            <person name="Jin W."/>
            <person name="Jiang J."/>
            <person name="Leong S.A."/>
            <person name="Iwama H."/>
            <person name="Gojobori T."/>
            <person name="Itoh T."/>
            <person name="Niimura Y."/>
            <person name="Fujii Y."/>
            <person name="Habara T."/>
            <person name="Sakai H."/>
            <person name="Sato Y."/>
            <person name="Wilson G."/>
            <person name="Kumar K."/>
            <person name="McCouch S."/>
            <person name="Juretic N."/>
            <person name="Hoen D."/>
            <person name="Wright S."/>
            <person name="Bruskiewich R."/>
            <person name="Bureau T."/>
            <person name="Miyao A."/>
            <person name="Hirochika H."/>
            <person name="Nishikawa T."/>
            <person name="Kadowaki K."/>
            <person name="Sugiura M."/>
            <person name="Burr B."/>
            <person name="Sasaki T."/>
        </authorList>
    </citation>
    <scope>NUCLEOTIDE SEQUENCE [LARGE SCALE GENOMIC DNA]</scope>
    <source>
        <strain evidence="4">cv. Nipponbare</strain>
    </source>
</reference>
<sequence length="90" mass="10387">MEMMVHACMMSSLVVIIAGYKAIWQTDVIPSHIIWIRPTFYLSRYAGHMGIWYPTIYTLQAKTQQSYATASRYVVESEIKPQDPSSRCTH</sequence>
<accession>Q6ZFY6</accession>
<evidence type="ECO:0000313" key="4">
    <source>
        <dbReference type="Proteomes" id="UP000000763"/>
    </source>
</evidence>
<keyword evidence="1" id="KW-0732">Signal</keyword>
<name>Q6ZFY6_ORYSJ</name>
<feature type="signal peptide" evidence="1">
    <location>
        <begin position="1"/>
        <end position="25"/>
    </location>
</feature>
<organism evidence="3 4">
    <name type="scientific">Oryza sativa subsp. japonica</name>
    <name type="common">Rice</name>
    <dbReference type="NCBI Taxonomy" id="39947"/>
    <lineage>
        <taxon>Eukaryota</taxon>
        <taxon>Viridiplantae</taxon>
        <taxon>Streptophyta</taxon>
        <taxon>Embryophyta</taxon>
        <taxon>Tracheophyta</taxon>
        <taxon>Spermatophyta</taxon>
        <taxon>Magnoliopsida</taxon>
        <taxon>Liliopsida</taxon>
        <taxon>Poales</taxon>
        <taxon>Poaceae</taxon>
        <taxon>BOP clade</taxon>
        <taxon>Oryzoideae</taxon>
        <taxon>Oryzeae</taxon>
        <taxon>Oryzinae</taxon>
        <taxon>Oryza</taxon>
        <taxon>Oryza sativa</taxon>
    </lineage>
</organism>